<reference evidence="1" key="1">
    <citation type="submission" date="2021-03" db="EMBL/GenBank/DDBJ databases">
        <authorList>
            <consortium name="DOE Joint Genome Institute"/>
            <person name="Ahrendt S."/>
            <person name="Looney B.P."/>
            <person name="Miyauchi S."/>
            <person name="Morin E."/>
            <person name="Drula E."/>
            <person name="Courty P.E."/>
            <person name="Chicoki N."/>
            <person name="Fauchery L."/>
            <person name="Kohler A."/>
            <person name="Kuo A."/>
            <person name="Labutti K."/>
            <person name="Pangilinan J."/>
            <person name="Lipzen A."/>
            <person name="Riley R."/>
            <person name="Andreopoulos W."/>
            <person name="He G."/>
            <person name="Johnson J."/>
            <person name="Barry K.W."/>
            <person name="Grigoriev I.V."/>
            <person name="Nagy L."/>
            <person name="Hibbett D."/>
            <person name="Henrissat B."/>
            <person name="Matheny P.B."/>
            <person name="Labbe J."/>
            <person name="Martin F."/>
        </authorList>
    </citation>
    <scope>NUCLEOTIDE SEQUENCE</scope>
    <source>
        <strain evidence="1">HHB10654</strain>
    </source>
</reference>
<organism evidence="1 2">
    <name type="scientific">Artomyces pyxidatus</name>
    <dbReference type="NCBI Taxonomy" id="48021"/>
    <lineage>
        <taxon>Eukaryota</taxon>
        <taxon>Fungi</taxon>
        <taxon>Dikarya</taxon>
        <taxon>Basidiomycota</taxon>
        <taxon>Agaricomycotina</taxon>
        <taxon>Agaricomycetes</taxon>
        <taxon>Russulales</taxon>
        <taxon>Auriscalpiaceae</taxon>
        <taxon>Artomyces</taxon>
    </lineage>
</organism>
<name>A0ACB8T0J3_9AGAM</name>
<dbReference type="Proteomes" id="UP000814140">
    <property type="component" value="Unassembled WGS sequence"/>
</dbReference>
<comment type="caution">
    <text evidence="1">The sequence shown here is derived from an EMBL/GenBank/DDBJ whole genome shotgun (WGS) entry which is preliminary data.</text>
</comment>
<reference evidence="1" key="2">
    <citation type="journal article" date="2022" name="New Phytol.">
        <title>Evolutionary transition to the ectomycorrhizal habit in the genomes of a hyperdiverse lineage of mushroom-forming fungi.</title>
        <authorList>
            <person name="Looney B."/>
            <person name="Miyauchi S."/>
            <person name="Morin E."/>
            <person name="Drula E."/>
            <person name="Courty P.E."/>
            <person name="Kohler A."/>
            <person name="Kuo A."/>
            <person name="LaButti K."/>
            <person name="Pangilinan J."/>
            <person name="Lipzen A."/>
            <person name="Riley R."/>
            <person name="Andreopoulos W."/>
            <person name="He G."/>
            <person name="Johnson J."/>
            <person name="Nolan M."/>
            <person name="Tritt A."/>
            <person name="Barry K.W."/>
            <person name="Grigoriev I.V."/>
            <person name="Nagy L.G."/>
            <person name="Hibbett D."/>
            <person name="Henrissat B."/>
            <person name="Matheny P.B."/>
            <person name="Labbe J."/>
            <person name="Martin F.M."/>
        </authorList>
    </citation>
    <scope>NUCLEOTIDE SEQUENCE</scope>
    <source>
        <strain evidence="1">HHB10654</strain>
    </source>
</reference>
<dbReference type="EMBL" id="MU277212">
    <property type="protein sequence ID" value="KAI0061506.1"/>
    <property type="molecule type" value="Genomic_DNA"/>
</dbReference>
<evidence type="ECO:0000313" key="2">
    <source>
        <dbReference type="Proteomes" id="UP000814140"/>
    </source>
</evidence>
<protein>
    <submittedName>
        <fullName evidence="1">Uncharacterized protein</fullName>
    </submittedName>
</protein>
<evidence type="ECO:0000313" key="1">
    <source>
        <dbReference type="EMBL" id="KAI0061506.1"/>
    </source>
</evidence>
<proteinExistence type="predicted"/>
<sequence>MSTGGVHPLAAAYVANDTMGAALAVARIHDICGDFLLEANPGPSAVPQLRNWKTGVVEASWRPTDVASLAFLDEWHIVCISNSGRDLSIPPHLYIMPLTSASPSPPSYYEFALPESMQHSVEMAFLTTSTLGTDLPPAGCFYSDPAERLMSIALTIIRHGQRKSFLIDVPASTFTRYIAAHPLSPGDQTVLVPWGAWGTHGARVTVTPQEMGMLRTSGSRRAILHRQSAAGGAAVLTVFDYSPRRVARAIARGTATVLQGAEVGAEHTGAEFGVLRTTLPCMVTETILPEHPRRGGETVWLCENGVVFVHRQPFSGKILDSWAHTI</sequence>
<gene>
    <name evidence="1" type="ORF">BV25DRAFT_763402</name>
</gene>
<accession>A0ACB8T0J3</accession>
<keyword evidence="2" id="KW-1185">Reference proteome</keyword>